<sequence>MKSLKTLKQTIPAKSDDDANSTTSKSTGSGFSFRLDERAEKRKEFYLKLEEKIHAKEMEKTNLQEKSKESQEAEIRQFRKSLTFKATPMPSFYQEPSPPTVELKKIPPTRARSPKLGRHKPSTAIANSSPEGSISSPRTNPTKLNGGLTNGTGGSIAIKKPSQKLRASTSETKPLSSKPKVSNQKQKTGKPRVEGISDKTTNEDMLPKETARNEAHSSERAVEGHTEAVLNSAESGVAPIEVPEVPNVVTEASNEE</sequence>
<dbReference type="InterPro" id="IPR044806">
    <property type="entry name" value="WVD2/WDL1-4"/>
</dbReference>
<comment type="similarity">
    <text evidence="2">Belongs to the TPX2 family.</text>
</comment>
<feature type="compositionally biased region" description="Basic and acidic residues" evidence="6">
    <location>
        <begin position="56"/>
        <end position="77"/>
    </location>
</feature>
<keyword evidence="4" id="KW-0493">Microtubule</keyword>
<keyword evidence="9" id="KW-1185">Reference proteome</keyword>
<accession>A0A5P1FUE3</accession>
<dbReference type="GO" id="GO:0008017">
    <property type="term" value="F:microtubule binding"/>
    <property type="evidence" value="ECO:0007669"/>
    <property type="project" value="InterPro"/>
</dbReference>
<feature type="compositionally biased region" description="Basic and acidic residues" evidence="6">
    <location>
        <begin position="191"/>
        <end position="226"/>
    </location>
</feature>
<dbReference type="GO" id="GO:0005874">
    <property type="term" value="C:microtubule"/>
    <property type="evidence" value="ECO:0007669"/>
    <property type="project" value="UniProtKB-KW"/>
</dbReference>
<protein>
    <recommendedName>
        <fullName evidence="7">TPX2 C-terminal domain-containing protein</fullName>
    </recommendedName>
</protein>
<feature type="region of interest" description="Disordered" evidence="6">
    <location>
        <begin position="56"/>
        <end position="256"/>
    </location>
</feature>
<reference evidence="9" key="1">
    <citation type="journal article" date="2017" name="Nat. Commun.">
        <title>The asparagus genome sheds light on the origin and evolution of a young Y chromosome.</title>
        <authorList>
            <person name="Harkess A."/>
            <person name="Zhou J."/>
            <person name="Xu C."/>
            <person name="Bowers J.E."/>
            <person name="Van der Hulst R."/>
            <person name="Ayyampalayam S."/>
            <person name="Mercati F."/>
            <person name="Riccardi P."/>
            <person name="McKain M.R."/>
            <person name="Kakrana A."/>
            <person name="Tang H."/>
            <person name="Ray J."/>
            <person name="Groenendijk J."/>
            <person name="Arikit S."/>
            <person name="Mathioni S.M."/>
            <person name="Nakano M."/>
            <person name="Shan H."/>
            <person name="Telgmann-Rauber A."/>
            <person name="Kanno A."/>
            <person name="Yue Z."/>
            <person name="Chen H."/>
            <person name="Li W."/>
            <person name="Chen Y."/>
            <person name="Xu X."/>
            <person name="Zhang Y."/>
            <person name="Luo S."/>
            <person name="Chen H."/>
            <person name="Gao J."/>
            <person name="Mao Z."/>
            <person name="Pires J.C."/>
            <person name="Luo M."/>
            <person name="Kudrna D."/>
            <person name="Wing R.A."/>
            <person name="Meyers B.C."/>
            <person name="Yi K."/>
            <person name="Kong H."/>
            <person name="Lavrijsen P."/>
            <person name="Sunseri F."/>
            <person name="Falavigna A."/>
            <person name="Ye Y."/>
            <person name="Leebens-Mack J.H."/>
            <person name="Chen G."/>
        </authorList>
    </citation>
    <scope>NUCLEOTIDE SEQUENCE [LARGE SCALE GENOMIC DNA]</scope>
    <source>
        <strain evidence="9">cv. DH0086</strain>
    </source>
</reference>
<dbReference type="Proteomes" id="UP000243459">
    <property type="component" value="Chromosome 1"/>
</dbReference>
<evidence type="ECO:0000256" key="4">
    <source>
        <dbReference type="ARBA" id="ARBA00022701"/>
    </source>
</evidence>
<feature type="domain" description="TPX2 C-terminal" evidence="7">
    <location>
        <begin position="31"/>
        <end position="106"/>
    </location>
</feature>
<organism evidence="8 9">
    <name type="scientific">Asparagus officinalis</name>
    <name type="common">Garden asparagus</name>
    <dbReference type="NCBI Taxonomy" id="4686"/>
    <lineage>
        <taxon>Eukaryota</taxon>
        <taxon>Viridiplantae</taxon>
        <taxon>Streptophyta</taxon>
        <taxon>Embryophyta</taxon>
        <taxon>Tracheophyta</taxon>
        <taxon>Spermatophyta</taxon>
        <taxon>Magnoliopsida</taxon>
        <taxon>Liliopsida</taxon>
        <taxon>Asparagales</taxon>
        <taxon>Asparagaceae</taxon>
        <taxon>Asparagoideae</taxon>
        <taxon>Asparagus</taxon>
    </lineage>
</organism>
<keyword evidence="3" id="KW-0963">Cytoplasm</keyword>
<dbReference type="OMA" id="KTTNEDM"/>
<evidence type="ECO:0000313" key="8">
    <source>
        <dbReference type="EMBL" id="ONK81858.1"/>
    </source>
</evidence>
<dbReference type="InterPro" id="IPR027329">
    <property type="entry name" value="TPX2_C"/>
</dbReference>
<feature type="compositionally biased region" description="Basic residues" evidence="6">
    <location>
        <begin position="112"/>
        <end position="121"/>
    </location>
</feature>
<dbReference type="PANTHER" id="PTHR46372:SF26">
    <property type="entry name" value="(WILD MALAYSIAN BANANA) HYPOTHETICAL PROTEIN"/>
    <property type="match status" value="1"/>
</dbReference>
<evidence type="ECO:0000256" key="3">
    <source>
        <dbReference type="ARBA" id="ARBA00022490"/>
    </source>
</evidence>
<dbReference type="PANTHER" id="PTHR46372">
    <property type="entry name" value="PROTEIN WVD2-LIKE 3"/>
    <property type="match status" value="1"/>
</dbReference>
<evidence type="ECO:0000259" key="7">
    <source>
        <dbReference type="Pfam" id="PF06886"/>
    </source>
</evidence>
<keyword evidence="5" id="KW-0206">Cytoskeleton</keyword>
<feature type="compositionally biased region" description="Polar residues" evidence="6">
    <location>
        <begin position="165"/>
        <end position="186"/>
    </location>
</feature>
<evidence type="ECO:0000313" key="9">
    <source>
        <dbReference type="Proteomes" id="UP000243459"/>
    </source>
</evidence>
<dbReference type="AlphaFoldDB" id="A0A5P1FUE3"/>
<dbReference type="GO" id="GO:0000226">
    <property type="term" value="P:microtubule cytoskeleton organization"/>
    <property type="evidence" value="ECO:0007669"/>
    <property type="project" value="InterPro"/>
</dbReference>
<feature type="compositionally biased region" description="Polar residues" evidence="6">
    <location>
        <begin position="124"/>
        <end position="143"/>
    </location>
</feature>
<name>A0A5P1FUE3_ASPOF</name>
<comment type="subcellular location">
    <subcellularLocation>
        <location evidence="1">Cytoplasm</location>
        <location evidence="1">Cytoskeleton</location>
    </subcellularLocation>
</comment>
<evidence type="ECO:0000256" key="1">
    <source>
        <dbReference type="ARBA" id="ARBA00004245"/>
    </source>
</evidence>
<gene>
    <name evidence="8" type="ORF">A4U43_C01F33590</name>
</gene>
<dbReference type="EMBL" id="CM007381">
    <property type="protein sequence ID" value="ONK81858.1"/>
    <property type="molecule type" value="Genomic_DNA"/>
</dbReference>
<evidence type="ECO:0000256" key="6">
    <source>
        <dbReference type="SAM" id="MobiDB-lite"/>
    </source>
</evidence>
<feature type="region of interest" description="Disordered" evidence="6">
    <location>
        <begin position="1"/>
        <end position="34"/>
    </location>
</feature>
<evidence type="ECO:0000256" key="2">
    <source>
        <dbReference type="ARBA" id="ARBA00005885"/>
    </source>
</evidence>
<dbReference type="Pfam" id="PF06886">
    <property type="entry name" value="TPX2"/>
    <property type="match status" value="1"/>
</dbReference>
<proteinExistence type="inferred from homology"/>
<evidence type="ECO:0000256" key="5">
    <source>
        <dbReference type="ARBA" id="ARBA00023212"/>
    </source>
</evidence>
<dbReference type="Gramene" id="ONK81858">
    <property type="protein sequence ID" value="ONK81858"/>
    <property type="gene ID" value="A4U43_C01F33590"/>
</dbReference>
<feature type="compositionally biased region" description="Low complexity" evidence="6">
    <location>
        <begin position="21"/>
        <end position="33"/>
    </location>
</feature>